<dbReference type="InterPro" id="IPR029151">
    <property type="entry name" value="Sensor-like_sf"/>
</dbReference>
<dbReference type="PRINTS" id="PR00260">
    <property type="entry name" value="CHEMTRNSDUCR"/>
</dbReference>
<evidence type="ECO:0000256" key="2">
    <source>
        <dbReference type="ARBA" id="ARBA00022475"/>
    </source>
</evidence>
<keyword evidence="5" id="KW-1133">Transmembrane helix</keyword>
<dbReference type="Gene3D" id="1.10.287.950">
    <property type="entry name" value="Methyl-accepting chemotaxis protein"/>
    <property type="match status" value="1"/>
</dbReference>
<dbReference type="CDD" id="cd06225">
    <property type="entry name" value="HAMP"/>
    <property type="match status" value="1"/>
</dbReference>
<evidence type="ECO:0000256" key="9">
    <source>
        <dbReference type="PROSITE-ProRule" id="PRU00284"/>
    </source>
</evidence>
<keyword evidence="4" id="KW-0812">Transmembrane</keyword>
<dbReference type="SMART" id="SM00304">
    <property type="entry name" value="HAMP"/>
    <property type="match status" value="1"/>
</dbReference>
<protein>
    <submittedName>
        <fullName evidence="12">Chemotaxis protein</fullName>
    </submittedName>
</protein>
<dbReference type="Gene3D" id="3.30.450.20">
    <property type="entry name" value="PAS domain"/>
    <property type="match status" value="2"/>
</dbReference>
<dbReference type="InterPro" id="IPR004090">
    <property type="entry name" value="Chemotax_Me-accpt_rcpt"/>
</dbReference>
<evidence type="ECO:0000256" key="8">
    <source>
        <dbReference type="ARBA" id="ARBA00029447"/>
    </source>
</evidence>
<dbReference type="GO" id="GO:0006935">
    <property type="term" value="P:chemotaxis"/>
    <property type="evidence" value="ECO:0007669"/>
    <property type="project" value="UniProtKB-KW"/>
</dbReference>
<evidence type="ECO:0000313" key="12">
    <source>
        <dbReference type="EMBL" id="PGH52994.1"/>
    </source>
</evidence>
<proteinExistence type="inferred from homology"/>
<dbReference type="InterPro" id="IPR033479">
    <property type="entry name" value="dCache_1"/>
</dbReference>
<comment type="subcellular location">
    <subcellularLocation>
        <location evidence="1">Cell membrane</location>
        <topology evidence="1">Multi-pass membrane protein</topology>
    </subcellularLocation>
</comment>
<dbReference type="RefSeq" id="WP_098739088.1">
    <property type="nucleotide sequence ID" value="NZ_PDKW01000043.1"/>
</dbReference>
<organism evidence="12 13">
    <name type="scientific">Azospirillum palustre</name>
    <dbReference type="NCBI Taxonomy" id="2044885"/>
    <lineage>
        <taxon>Bacteria</taxon>
        <taxon>Pseudomonadati</taxon>
        <taxon>Pseudomonadota</taxon>
        <taxon>Alphaproteobacteria</taxon>
        <taxon>Rhodospirillales</taxon>
        <taxon>Azospirillaceae</taxon>
        <taxon>Azospirillum</taxon>
    </lineage>
</organism>
<keyword evidence="13" id="KW-1185">Reference proteome</keyword>
<keyword evidence="3" id="KW-0145">Chemotaxis</keyword>
<dbReference type="SUPFAM" id="SSF58104">
    <property type="entry name" value="Methyl-accepting chemotaxis protein (MCP) signaling domain"/>
    <property type="match status" value="1"/>
</dbReference>
<evidence type="ECO:0000259" key="11">
    <source>
        <dbReference type="PROSITE" id="PS50885"/>
    </source>
</evidence>
<dbReference type="GO" id="GO:0005886">
    <property type="term" value="C:plasma membrane"/>
    <property type="evidence" value="ECO:0007669"/>
    <property type="project" value="UniProtKB-SubCell"/>
</dbReference>
<reference evidence="13" key="1">
    <citation type="submission" date="2017-10" db="EMBL/GenBank/DDBJ databases">
        <authorList>
            <person name="Kravchenko I.K."/>
            <person name="Grouzdev D.S."/>
        </authorList>
    </citation>
    <scope>NUCLEOTIDE SEQUENCE [LARGE SCALE GENOMIC DNA]</scope>
    <source>
        <strain evidence="13">B2</strain>
    </source>
</reference>
<dbReference type="SMART" id="SM00283">
    <property type="entry name" value="MA"/>
    <property type="match status" value="1"/>
</dbReference>
<dbReference type="OrthoDB" id="7293398at2"/>
<dbReference type="GO" id="GO:0004888">
    <property type="term" value="F:transmembrane signaling receptor activity"/>
    <property type="evidence" value="ECO:0007669"/>
    <property type="project" value="InterPro"/>
</dbReference>
<sequence>MKARFRTKIIIGVAAVLAAGAAAVTAVSLTLSRDAGHKAAQTLAAEMADRHGARVAADLSAALDAARAAAALVEVERSTGTPRRETVNRYLRRVAEANPLYAGVWVDMADGGFDGRDAAFADHDRSTEILGLPKTGRMSLLWLPGDKGVHADDSEGYPFADVQEKEYYKSAAAARKPVLTEPYLDDLTKRLMTSAAAPVIDGTAGGGQVIGVTGVDMALSGLTDLVRSVKPYGDGFAAVLTGSGLYVAHPDDGRLSKTADDLPEAARRAVAEGRAFDGLVMLAGAPHYLRLAPVRFSGADSAWSFMVAAPQSSVMADANRLAVLIVLVSLGCVALGCVVAWKVGDGIARPVSAVTVAMDRLAAGNLAVTVPGADRDDEAGGMARAVEVFKEGLVRAKELDRQQQADWHAKEARVAALADLQKGFEVRVGGLTGALASSAQQLESTARALTGIADQSLGRSEQVAASASAAADSVQTAAAATEELSASVQDIGRQVAESARIADAAVSDVKRADEAVTVLAESAERIGAVVELINSIAGQTNLLALNATIEAARAGEAGKGFAVVASEVKGLANQTAKATEDIVGQIKGIRDATQEAVTAVHGINETIAQVSRIASGIAAAVDQQAAATQEIARSVIRAADGAQEVSGGMGNIRAGAGETGAAADQLLAAAAALAGQSKDLTREIDGFIAGVRKA</sequence>
<keyword evidence="7 9" id="KW-0807">Transducer</keyword>
<dbReference type="EMBL" id="PDKW01000043">
    <property type="protein sequence ID" value="PGH52994.1"/>
    <property type="molecule type" value="Genomic_DNA"/>
</dbReference>
<dbReference type="Proteomes" id="UP000225379">
    <property type="component" value="Unassembled WGS sequence"/>
</dbReference>
<dbReference type="Pfam" id="PF00672">
    <property type="entry name" value="HAMP"/>
    <property type="match status" value="1"/>
</dbReference>
<dbReference type="InterPro" id="IPR003660">
    <property type="entry name" value="HAMP_dom"/>
</dbReference>
<evidence type="ECO:0000256" key="4">
    <source>
        <dbReference type="ARBA" id="ARBA00022692"/>
    </source>
</evidence>
<feature type="domain" description="Methyl-accepting transducer" evidence="10">
    <location>
        <begin position="438"/>
        <end position="674"/>
    </location>
</feature>
<dbReference type="GO" id="GO:0007165">
    <property type="term" value="P:signal transduction"/>
    <property type="evidence" value="ECO:0007669"/>
    <property type="project" value="UniProtKB-KW"/>
</dbReference>
<evidence type="ECO:0000259" key="10">
    <source>
        <dbReference type="PROSITE" id="PS50111"/>
    </source>
</evidence>
<name>A0A2B8AVM2_9PROT</name>
<evidence type="ECO:0000313" key="13">
    <source>
        <dbReference type="Proteomes" id="UP000225379"/>
    </source>
</evidence>
<dbReference type="AlphaFoldDB" id="A0A2B8AVM2"/>
<dbReference type="PANTHER" id="PTHR32089:SF112">
    <property type="entry name" value="LYSOZYME-LIKE PROTEIN-RELATED"/>
    <property type="match status" value="1"/>
</dbReference>
<keyword evidence="6" id="KW-0472">Membrane</keyword>
<gene>
    <name evidence="12" type="ORF">CRT60_23985</name>
</gene>
<dbReference type="PROSITE" id="PS50885">
    <property type="entry name" value="HAMP"/>
    <property type="match status" value="1"/>
</dbReference>
<accession>A0A2B8AVM2</accession>
<evidence type="ECO:0000256" key="3">
    <source>
        <dbReference type="ARBA" id="ARBA00022500"/>
    </source>
</evidence>
<comment type="similarity">
    <text evidence="8">Belongs to the methyl-accepting chemotaxis (MCP) protein family.</text>
</comment>
<dbReference type="Pfam" id="PF00015">
    <property type="entry name" value="MCPsignal"/>
    <property type="match status" value="1"/>
</dbReference>
<dbReference type="InterPro" id="IPR004089">
    <property type="entry name" value="MCPsignal_dom"/>
</dbReference>
<dbReference type="CDD" id="cd12913">
    <property type="entry name" value="PDC1_MCP_like"/>
    <property type="match status" value="1"/>
</dbReference>
<dbReference type="SUPFAM" id="SSF103190">
    <property type="entry name" value="Sensory domain-like"/>
    <property type="match status" value="1"/>
</dbReference>
<evidence type="ECO:0000256" key="7">
    <source>
        <dbReference type="ARBA" id="ARBA00023224"/>
    </source>
</evidence>
<feature type="domain" description="HAMP" evidence="11">
    <location>
        <begin position="345"/>
        <end position="398"/>
    </location>
</feature>
<evidence type="ECO:0000256" key="5">
    <source>
        <dbReference type="ARBA" id="ARBA00022989"/>
    </source>
</evidence>
<dbReference type="Gene3D" id="1.10.8.500">
    <property type="entry name" value="HAMP domain in histidine kinase"/>
    <property type="match status" value="1"/>
</dbReference>
<comment type="caution">
    <text evidence="12">The sequence shown here is derived from an EMBL/GenBank/DDBJ whole genome shotgun (WGS) entry which is preliminary data.</text>
</comment>
<dbReference type="PROSITE" id="PS50111">
    <property type="entry name" value="CHEMOTAXIS_TRANSDUC_2"/>
    <property type="match status" value="1"/>
</dbReference>
<evidence type="ECO:0000256" key="6">
    <source>
        <dbReference type="ARBA" id="ARBA00023136"/>
    </source>
</evidence>
<dbReference type="PANTHER" id="PTHR32089">
    <property type="entry name" value="METHYL-ACCEPTING CHEMOTAXIS PROTEIN MCPB"/>
    <property type="match status" value="1"/>
</dbReference>
<evidence type="ECO:0000256" key="1">
    <source>
        <dbReference type="ARBA" id="ARBA00004651"/>
    </source>
</evidence>
<keyword evidence="2" id="KW-1003">Cell membrane</keyword>
<dbReference type="Pfam" id="PF02743">
    <property type="entry name" value="dCache_1"/>
    <property type="match status" value="1"/>
</dbReference>